<keyword evidence="3" id="KW-1185">Reference proteome</keyword>
<proteinExistence type="predicted"/>
<accession>A0A839EWT4</accession>
<gene>
    <name evidence="2" type="ORF">FHW12_000360</name>
</gene>
<dbReference type="RefSeq" id="WP_182529274.1">
    <property type="nucleotide sequence ID" value="NZ_JACGXL010000001.1"/>
</dbReference>
<reference evidence="2 3" key="1">
    <citation type="submission" date="2020-07" db="EMBL/GenBank/DDBJ databases">
        <title>Genomic Encyclopedia of Type Strains, Phase IV (KMG-V): Genome sequencing to study the core and pangenomes of soil and plant-associated prokaryotes.</title>
        <authorList>
            <person name="Whitman W."/>
        </authorList>
    </citation>
    <scope>NUCLEOTIDE SEQUENCE [LARGE SCALE GENOMIC DNA]</scope>
    <source>
        <strain evidence="2 3">RH2WT43</strain>
    </source>
</reference>
<dbReference type="Proteomes" id="UP000550401">
    <property type="component" value="Unassembled WGS sequence"/>
</dbReference>
<name>A0A839EWT4_9GAMM</name>
<keyword evidence="1" id="KW-0732">Signal</keyword>
<evidence type="ECO:0000313" key="3">
    <source>
        <dbReference type="Proteomes" id="UP000550401"/>
    </source>
</evidence>
<evidence type="ECO:0000256" key="1">
    <source>
        <dbReference type="SAM" id="SignalP"/>
    </source>
</evidence>
<feature type="chain" id="PRO_5032603478" evidence="1">
    <location>
        <begin position="19"/>
        <end position="107"/>
    </location>
</feature>
<sequence length="107" mass="11544">MRYLALALLLAAPIAAHATDKPRIAAAKKAVADLMKDPSSVQFRKIRFGTTDKVVCGEANSKNSFGAYTGFMPFFVVDDDVTLVKGDGTPGDDMIVHMYSTFCPTKP</sequence>
<dbReference type="EMBL" id="JACGXL010000001">
    <property type="protein sequence ID" value="MBA8886169.1"/>
    <property type="molecule type" value="Genomic_DNA"/>
</dbReference>
<dbReference type="AlphaFoldDB" id="A0A839EWT4"/>
<protein>
    <submittedName>
        <fullName evidence="2">Uncharacterized protein</fullName>
    </submittedName>
</protein>
<feature type="signal peptide" evidence="1">
    <location>
        <begin position="1"/>
        <end position="18"/>
    </location>
</feature>
<comment type="caution">
    <text evidence="2">The sequence shown here is derived from an EMBL/GenBank/DDBJ whole genome shotgun (WGS) entry which is preliminary data.</text>
</comment>
<organism evidence="2 3">
    <name type="scientific">Dokdonella fugitiva</name>
    <dbReference type="NCBI Taxonomy" id="328517"/>
    <lineage>
        <taxon>Bacteria</taxon>
        <taxon>Pseudomonadati</taxon>
        <taxon>Pseudomonadota</taxon>
        <taxon>Gammaproteobacteria</taxon>
        <taxon>Lysobacterales</taxon>
        <taxon>Rhodanobacteraceae</taxon>
        <taxon>Dokdonella</taxon>
    </lineage>
</organism>
<evidence type="ECO:0000313" key="2">
    <source>
        <dbReference type="EMBL" id="MBA8886169.1"/>
    </source>
</evidence>